<proteinExistence type="predicted"/>
<name>A0A6J3M6G2_9PEZI</name>
<protein>
    <submittedName>
        <fullName evidence="3">Uncharacterized protein</fullName>
    </submittedName>
</protein>
<gene>
    <name evidence="3" type="ORF">K489DRAFT_369841</name>
</gene>
<dbReference type="GeneID" id="54360882"/>
<feature type="compositionally biased region" description="Polar residues" evidence="1">
    <location>
        <begin position="58"/>
        <end position="109"/>
    </location>
</feature>
<evidence type="ECO:0000313" key="3">
    <source>
        <dbReference type="RefSeq" id="XP_033460524.1"/>
    </source>
</evidence>
<keyword evidence="2" id="KW-1185">Reference proteome</keyword>
<evidence type="ECO:0000256" key="1">
    <source>
        <dbReference type="SAM" id="MobiDB-lite"/>
    </source>
</evidence>
<reference evidence="3" key="1">
    <citation type="submission" date="2020-01" db="EMBL/GenBank/DDBJ databases">
        <authorList>
            <consortium name="DOE Joint Genome Institute"/>
            <person name="Haridas S."/>
            <person name="Albert R."/>
            <person name="Binder M."/>
            <person name="Bloem J."/>
            <person name="Labutti K."/>
            <person name="Salamov A."/>
            <person name="Andreopoulos B."/>
            <person name="Baker S.E."/>
            <person name="Barry K."/>
            <person name="Bills G."/>
            <person name="Bluhm B.H."/>
            <person name="Cannon C."/>
            <person name="Castanera R."/>
            <person name="Culley D.E."/>
            <person name="Daum C."/>
            <person name="Ezra D."/>
            <person name="Gonzalez J.B."/>
            <person name="Henrissat B."/>
            <person name="Kuo A."/>
            <person name="Liang C."/>
            <person name="Lipzen A."/>
            <person name="Lutzoni F."/>
            <person name="Magnuson J."/>
            <person name="Mondo S."/>
            <person name="Nolan M."/>
            <person name="Ohm R."/>
            <person name="Pangilinan J."/>
            <person name="Park H.-J."/>
            <person name="Ramirez L."/>
            <person name="Alfaro M."/>
            <person name="Sun H."/>
            <person name="Tritt A."/>
            <person name="Yoshinaga Y."/>
            <person name="Zwiers L.-H."/>
            <person name="Turgeon B.G."/>
            <person name="Goodwin S.B."/>
            <person name="Spatafora J.W."/>
            <person name="Crous P.W."/>
            <person name="Grigoriev I.V."/>
        </authorList>
    </citation>
    <scope>NUCLEOTIDE SEQUENCE</scope>
    <source>
        <strain evidence="3">CBS 342.82</strain>
    </source>
</reference>
<dbReference type="OrthoDB" id="3643646at2759"/>
<reference evidence="3" key="3">
    <citation type="submission" date="2025-08" db="UniProtKB">
        <authorList>
            <consortium name="RefSeq"/>
        </authorList>
    </citation>
    <scope>IDENTIFICATION</scope>
    <source>
        <strain evidence="3">CBS 342.82</strain>
    </source>
</reference>
<dbReference type="RefSeq" id="XP_033460524.1">
    <property type="nucleotide sequence ID" value="XM_033603082.1"/>
</dbReference>
<feature type="region of interest" description="Disordered" evidence="1">
    <location>
        <begin position="1"/>
        <end position="109"/>
    </location>
</feature>
<reference evidence="3" key="2">
    <citation type="submission" date="2020-04" db="EMBL/GenBank/DDBJ databases">
        <authorList>
            <consortium name="NCBI Genome Project"/>
        </authorList>
    </citation>
    <scope>NUCLEOTIDE SEQUENCE</scope>
    <source>
        <strain evidence="3">CBS 342.82</strain>
    </source>
</reference>
<organism evidence="3">
    <name type="scientific">Dissoconium aciculare CBS 342.82</name>
    <dbReference type="NCBI Taxonomy" id="1314786"/>
    <lineage>
        <taxon>Eukaryota</taxon>
        <taxon>Fungi</taxon>
        <taxon>Dikarya</taxon>
        <taxon>Ascomycota</taxon>
        <taxon>Pezizomycotina</taxon>
        <taxon>Dothideomycetes</taxon>
        <taxon>Dothideomycetidae</taxon>
        <taxon>Mycosphaerellales</taxon>
        <taxon>Dissoconiaceae</taxon>
        <taxon>Dissoconium</taxon>
    </lineage>
</organism>
<evidence type="ECO:0000313" key="2">
    <source>
        <dbReference type="Proteomes" id="UP000504637"/>
    </source>
</evidence>
<sequence>MSSTTTSATIPPPGTQTFPSTTTLATRALLDDDDQDKTAKQTSHDATQGSYAHAAATAGQSLPGNPTTGAVPITSTTPDDAHHQNQQKPQQEKPSSFTPGLARQQSWSMQELKRETLIRDVLAAAPTIHHQGQNYSSTAGP</sequence>
<dbReference type="Proteomes" id="UP000504637">
    <property type="component" value="Unplaced"/>
</dbReference>
<dbReference type="AlphaFoldDB" id="A0A6J3M6G2"/>
<accession>A0A6J3M6G2</accession>